<keyword evidence="2" id="KW-0378">Hydrolase</keyword>
<dbReference type="Proteomes" id="UP000527143">
    <property type="component" value="Unassembled WGS sequence"/>
</dbReference>
<dbReference type="AlphaFoldDB" id="A0A840YTD2"/>
<organism evidence="2 3">
    <name type="scientific">Sphingomonas xinjiangensis</name>
    <dbReference type="NCBI Taxonomy" id="643568"/>
    <lineage>
        <taxon>Bacteria</taxon>
        <taxon>Pseudomonadati</taxon>
        <taxon>Pseudomonadota</taxon>
        <taxon>Alphaproteobacteria</taxon>
        <taxon>Sphingomonadales</taxon>
        <taxon>Sphingomonadaceae</taxon>
        <taxon>Sphingomonas</taxon>
    </lineage>
</organism>
<dbReference type="EMBL" id="JACIJF010000034">
    <property type="protein sequence ID" value="MBB5712981.1"/>
    <property type="molecule type" value="Genomic_DNA"/>
</dbReference>
<gene>
    <name evidence="2" type="ORF">FHT02_004243</name>
</gene>
<accession>A0A840YTD2</accession>
<protein>
    <submittedName>
        <fullName evidence="2">Ribonuclease E</fullName>
        <ecNumber evidence="2">3.1.26.12</ecNumber>
    </submittedName>
</protein>
<name>A0A840YTD2_9SPHN</name>
<proteinExistence type="predicted"/>
<sequence>MGGNQVPPHSTDTWDAEGYDEAQRAEIIEATNDAPSNGNILTDIPVDLGEDGDEDDTDDLTMVDGELGEEDDDVAIALDDMREDEIQADLDDEDVDEDELDDELEDGDDTALRP</sequence>
<feature type="region of interest" description="Disordered" evidence="1">
    <location>
        <begin position="29"/>
        <end position="114"/>
    </location>
</feature>
<dbReference type="RefSeq" id="WP_184091916.1">
    <property type="nucleotide sequence ID" value="NZ_JACIJF010000034.1"/>
</dbReference>
<feature type="compositionally biased region" description="Acidic residues" evidence="1">
    <location>
        <begin position="48"/>
        <end position="74"/>
    </location>
</feature>
<feature type="compositionally biased region" description="Acidic residues" evidence="1">
    <location>
        <begin position="81"/>
        <end position="114"/>
    </location>
</feature>
<evidence type="ECO:0000256" key="1">
    <source>
        <dbReference type="SAM" id="MobiDB-lite"/>
    </source>
</evidence>
<dbReference type="GO" id="GO:0008995">
    <property type="term" value="F:ribonuclease E activity"/>
    <property type="evidence" value="ECO:0007669"/>
    <property type="project" value="UniProtKB-EC"/>
</dbReference>
<reference evidence="2 3" key="1">
    <citation type="submission" date="2020-08" db="EMBL/GenBank/DDBJ databases">
        <title>Genomic Encyclopedia of Type Strains, Phase IV (KMG-IV): sequencing the most valuable type-strain genomes for metagenomic binning, comparative biology and taxonomic classification.</title>
        <authorList>
            <person name="Goeker M."/>
        </authorList>
    </citation>
    <scope>NUCLEOTIDE SEQUENCE [LARGE SCALE GENOMIC DNA]</scope>
    <source>
        <strain evidence="2 3">DSM 26736</strain>
    </source>
</reference>
<evidence type="ECO:0000313" key="3">
    <source>
        <dbReference type="Proteomes" id="UP000527143"/>
    </source>
</evidence>
<keyword evidence="3" id="KW-1185">Reference proteome</keyword>
<dbReference type="EC" id="3.1.26.12" evidence="2"/>
<evidence type="ECO:0000313" key="2">
    <source>
        <dbReference type="EMBL" id="MBB5712981.1"/>
    </source>
</evidence>
<comment type="caution">
    <text evidence="2">The sequence shown here is derived from an EMBL/GenBank/DDBJ whole genome shotgun (WGS) entry which is preliminary data.</text>
</comment>